<dbReference type="Gene3D" id="3.60.130.30">
    <property type="match status" value="1"/>
</dbReference>
<organism evidence="2 3">
    <name type="scientific">Suillus plorans</name>
    <dbReference type="NCBI Taxonomy" id="116603"/>
    <lineage>
        <taxon>Eukaryota</taxon>
        <taxon>Fungi</taxon>
        <taxon>Dikarya</taxon>
        <taxon>Basidiomycota</taxon>
        <taxon>Agaricomycotina</taxon>
        <taxon>Agaricomycetes</taxon>
        <taxon>Agaricomycetidae</taxon>
        <taxon>Boletales</taxon>
        <taxon>Suillineae</taxon>
        <taxon>Suillaceae</taxon>
        <taxon>Suillus</taxon>
    </lineage>
</organism>
<dbReference type="Proteomes" id="UP000719766">
    <property type="component" value="Unassembled WGS sequence"/>
</dbReference>
<keyword evidence="1" id="KW-0472">Membrane</keyword>
<name>A0A9P7DWU1_9AGAM</name>
<evidence type="ECO:0000313" key="2">
    <source>
        <dbReference type="EMBL" id="KAG1804834.1"/>
    </source>
</evidence>
<reference evidence="2" key="1">
    <citation type="journal article" date="2020" name="New Phytol.">
        <title>Comparative genomics reveals dynamic genome evolution in host specialist ectomycorrhizal fungi.</title>
        <authorList>
            <person name="Lofgren L.A."/>
            <person name="Nguyen N.H."/>
            <person name="Vilgalys R."/>
            <person name="Ruytinx J."/>
            <person name="Liao H.L."/>
            <person name="Branco S."/>
            <person name="Kuo A."/>
            <person name="LaButti K."/>
            <person name="Lipzen A."/>
            <person name="Andreopoulos W."/>
            <person name="Pangilinan J."/>
            <person name="Riley R."/>
            <person name="Hundley H."/>
            <person name="Na H."/>
            <person name="Barry K."/>
            <person name="Grigoriev I.V."/>
            <person name="Stajich J.E."/>
            <person name="Kennedy P.G."/>
        </authorList>
    </citation>
    <scope>NUCLEOTIDE SEQUENCE</scope>
    <source>
        <strain evidence="2">S12</strain>
    </source>
</reference>
<evidence type="ECO:0000256" key="1">
    <source>
        <dbReference type="SAM" id="Phobius"/>
    </source>
</evidence>
<feature type="transmembrane region" description="Helical" evidence="1">
    <location>
        <begin position="75"/>
        <end position="93"/>
    </location>
</feature>
<comment type="caution">
    <text evidence="2">The sequence shown here is derived from an EMBL/GenBank/DDBJ whole genome shotgun (WGS) entry which is preliminary data.</text>
</comment>
<sequence length="562" mass="63605">MIARCQLVSVHATGSSFMAMITYMQLAMQCQRYLRTSLGFLHSNIRKFYNNEVAKLRSAPSERTFHRWYEHGCKFILLAAGGSFYLLVIIAGLEIQWKVASMWFSVLRQVGSRLRQPGIGDKADLITQRIIPTIAWIRSQMPISLQRVFPSSFLTCVGAGDTLDCTDLVLTDGFFDIFRQENFTLPARDMGVWAICKSNVAEQTLVISGKGITSHLHSLTCCPSGVKHFCVTVVQTSFDCSHCNNVRSPAKNDRKENAIWTESERVKAVAGEVISDLDDLGNKMGELYPEGYRSHRGYVRIPMHILKGSMLDLRNSDGSLMAFICPSLPETIRLGLTNSLLACFESKNILHLVEKTLLHPFQCLHFSLWNRYSTVGDNAPTHIHPYGMVRADVSRTNHMQCLPYPSRDILEHQELYNNILTTFGELFEWIKMVMKEFLPEECEVLVELGQNLPGGERSPVAPFLSLVLNFNVTTEGHRDRFDKDLCLVLPLGTFTGGALVMFEQGLVLEIGCGDFAIFHSSETTHFNMHYEGRRASFVFHTDQGFDKWKEGRNGWAANEYFH</sequence>
<dbReference type="EMBL" id="JABBWE010000003">
    <property type="protein sequence ID" value="KAG1804834.1"/>
    <property type="molecule type" value="Genomic_DNA"/>
</dbReference>
<dbReference type="OrthoDB" id="2690740at2759"/>
<accession>A0A9P7DWU1</accession>
<dbReference type="AlphaFoldDB" id="A0A9P7DWU1"/>
<evidence type="ECO:0000313" key="3">
    <source>
        <dbReference type="Proteomes" id="UP000719766"/>
    </source>
</evidence>
<dbReference type="RefSeq" id="XP_041166449.1">
    <property type="nucleotide sequence ID" value="XM_041297037.1"/>
</dbReference>
<keyword evidence="1" id="KW-0812">Transmembrane</keyword>
<keyword evidence="3" id="KW-1185">Reference proteome</keyword>
<dbReference type="GeneID" id="64590801"/>
<proteinExistence type="predicted"/>
<gene>
    <name evidence="2" type="ORF">HD556DRAFT_1225793</name>
</gene>
<keyword evidence="1" id="KW-1133">Transmembrane helix</keyword>
<protein>
    <submittedName>
        <fullName evidence="2">Uncharacterized protein</fullName>
    </submittedName>
</protein>